<dbReference type="InParanoid" id="A0A259TZ04"/>
<dbReference type="AlphaFoldDB" id="A0A259TZ04"/>
<evidence type="ECO:0000256" key="1">
    <source>
        <dbReference type="ARBA" id="ARBA00009091"/>
    </source>
</evidence>
<dbReference type="Gene3D" id="3.30.910.20">
    <property type="entry name" value="Skp domain"/>
    <property type="match status" value="1"/>
</dbReference>
<name>A0A259TZ04_9BACT</name>
<dbReference type="Proteomes" id="UP000216446">
    <property type="component" value="Unassembled WGS sequence"/>
</dbReference>
<dbReference type="EMBL" id="MQWB01000001">
    <property type="protein sequence ID" value="OZC02941.1"/>
    <property type="molecule type" value="Genomic_DNA"/>
</dbReference>
<comment type="caution">
    <text evidence="4">The sequence shown here is derived from an EMBL/GenBank/DDBJ whole genome shotgun (WGS) entry which is preliminary data.</text>
</comment>
<evidence type="ECO:0008006" key="6">
    <source>
        <dbReference type="Google" id="ProtNLM"/>
    </source>
</evidence>
<sequence length="182" mass="20497">MTRFLPVLALLLLATPLAAQQQIAHVDSELILSRLPEFQSLQQEIERLTTQYQGEVDALDREAEALASEFAGRELLYTDQERRAKQGEIQAKRQESVALRRRYFGPQGELVRDQQQRLRPIQERVLDAVATVASETGYDYVLDRSGEVVFLFAKPQHDLTERVLDELGVTSTATGGTNRSGL</sequence>
<comment type="similarity">
    <text evidence="1">Belongs to the Skp family.</text>
</comment>
<dbReference type="GO" id="GO:0005829">
    <property type="term" value="C:cytosol"/>
    <property type="evidence" value="ECO:0007669"/>
    <property type="project" value="TreeGrafter"/>
</dbReference>
<dbReference type="OrthoDB" id="9788552at2"/>
<evidence type="ECO:0000256" key="2">
    <source>
        <dbReference type="ARBA" id="ARBA00022729"/>
    </source>
</evidence>
<evidence type="ECO:0000313" key="4">
    <source>
        <dbReference type="EMBL" id="OZC02941.1"/>
    </source>
</evidence>
<feature type="chain" id="PRO_5012130251" description="OmpH family outer membrane protein" evidence="3">
    <location>
        <begin position="20"/>
        <end position="182"/>
    </location>
</feature>
<dbReference type="InterPro" id="IPR005632">
    <property type="entry name" value="Chaperone_Skp"/>
</dbReference>
<gene>
    <name evidence="4" type="ORF">BSZ36_08115</name>
</gene>
<evidence type="ECO:0000313" key="5">
    <source>
        <dbReference type="Proteomes" id="UP000216446"/>
    </source>
</evidence>
<dbReference type="InterPro" id="IPR024930">
    <property type="entry name" value="Skp_dom_sf"/>
</dbReference>
<dbReference type="SMART" id="SM00935">
    <property type="entry name" value="OmpH"/>
    <property type="match status" value="1"/>
</dbReference>
<feature type="signal peptide" evidence="3">
    <location>
        <begin position="1"/>
        <end position="19"/>
    </location>
</feature>
<protein>
    <recommendedName>
        <fullName evidence="6">OmpH family outer membrane protein</fullName>
    </recommendedName>
</protein>
<dbReference type="GO" id="GO:0050821">
    <property type="term" value="P:protein stabilization"/>
    <property type="evidence" value="ECO:0007669"/>
    <property type="project" value="TreeGrafter"/>
</dbReference>
<keyword evidence="2 3" id="KW-0732">Signal</keyword>
<reference evidence="4 5" key="1">
    <citation type="submission" date="2016-11" db="EMBL/GenBank/DDBJ databases">
        <title>Study of marine rhodopsin-containing bacteria.</title>
        <authorList>
            <person name="Yoshizawa S."/>
            <person name="Kumagai Y."/>
            <person name="Kogure K."/>
        </authorList>
    </citation>
    <scope>NUCLEOTIDE SEQUENCE [LARGE SCALE GENOMIC DNA]</scope>
    <source>
        <strain evidence="4 5">SG-29</strain>
    </source>
</reference>
<accession>A0A259TZ04</accession>
<organism evidence="4 5">
    <name type="scientific">Rubricoccus marinus</name>
    <dbReference type="NCBI Taxonomy" id="716817"/>
    <lineage>
        <taxon>Bacteria</taxon>
        <taxon>Pseudomonadati</taxon>
        <taxon>Rhodothermota</taxon>
        <taxon>Rhodothermia</taxon>
        <taxon>Rhodothermales</taxon>
        <taxon>Rubricoccaceae</taxon>
        <taxon>Rubricoccus</taxon>
    </lineage>
</organism>
<keyword evidence="5" id="KW-1185">Reference proteome</keyword>
<dbReference type="GO" id="GO:0051082">
    <property type="term" value="F:unfolded protein binding"/>
    <property type="evidence" value="ECO:0007669"/>
    <property type="project" value="InterPro"/>
</dbReference>
<evidence type="ECO:0000256" key="3">
    <source>
        <dbReference type="SAM" id="SignalP"/>
    </source>
</evidence>
<dbReference type="PANTHER" id="PTHR35089:SF1">
    <property type="entry name" value="CHAPERONE PROTEIN SKP"/>
    <property type="match status" value="1"/>
</dbReference>
<dbReference type="SUPFAM" id="SSF111384">
    <property type="entry name" value="OmpH-like"/>
    <property type="match status" value="1"/>
</dbReference>
<dbReference type="PANTHER" id="PTHR35089">
    <property type="entry name" value="CHAPERONE PROTEIN SKP"/>
    <property type="match status" value="1"/>
</dbReference>
<dbReference type="Pfam" id="PF03938">
    <property type="entry name" value="OmpH"/>
    <property type="match status" value="1"/>
</dbReference>
<proteinExistence type="inferred from homology"/>
<dbReference type="RefSeq" id="WP_094547706.1">
    <property type="nucleotide sequence ID" value="NZ_MQWB01000001.1"/>
</dbReference>